<dbReference type="GO" id="GO:0005739">
    <property type="term" value="C:mitochondrion"/>
    <property type="evidence" value="ECO:0007669"/>
    <property type="project" value="TreeGrafter"/>
</dbReference>
<evidence type="ECO:0000256" key="2">
    <source>
        <dbReference type="ARBA" id="ARBA00022980"/>
    </source>
</evidence>
<geneLocation type="mitochondrion" evidence="6"/>
<dbReference type="EMBL" id="KU561547">
    <property type="protein sequence ID" value="AOT84803.1"/>
    <property type="molecule type" value="Genomic_DNA"/>
</dbReference>
<dbReference type="GO" id="GO:0003723">
    <property type="term" value="F:RNA binding"/>
    <property type="evidence" value="ECO:0007669"/>
    <property type="project" value="InterPro"/>
</dbReference>
<reference evidence="7" key="2">
    <citation type="submission" date="2018-05" db="EMBL/GenBank/DDBJ databases">
        <title>Mitochondrial DNA sequences of Heterosigma akashiwo strains.</title>
        <authorList>
            <person name="Ueki S."/>
        </authorList>
    </citation>
    <scope>NUCLEOTIDE SEQUENCE</scope>
    <source>
        <strain evidence="7">HaGS95</strain>
    </source>
</reference>
<feature type="compositionally biased region" description="Polar residues" evidence="5">
    <location>
        <begin position="103"/>
        <end position="116"/>
    </location>
</feature>
<dbReference type="PROSITE" id="PS00646">
    <property type="entry name" value="RIBOSOMAL_S13_1"/>
    <property type="match status" value="1"/>
</dbReference>
<sequence length="126" mass="14588">MFLLRTNINPNQNIQSGLKRVYGLNNALILQLCQELGLNTALKFKDVRKSQLGLITKWVDEKNVLIKDDLQKFVLDNKKQLIGIKTYRGSRHKEGLPTRGQRTHTNARTQRKLTSFKSKKKNIQKT</sequence>
<dbReference type="GO" id="GO:0003735">
    <property type="term" value="F:structural constituent of ribosome"/>
    <property type="evidence" value="ECO:0007669"/>
    <property type="project" value="InterPro"/>
</dbReference>
<dbReference type="Pfam" id="PF00416">
    <property type="entry name" value="Ribosomal_S13"/>
    <property type="match status" value="1"/>
</dbReference>
<dbReference type="PANTHER" id="PTHR10871">
    <property type="entry name" value="30S RIBOSOMAL PROTEIN S13/40S RIBOSOMAL PROTEIN S18"/>
    <property type="match status" value="1"/>
</dbReference>
<dbReference type="PIRSF" id="PIRSF002134">
    <property type="entry name" value="Ribosomal_S13"/>
    <property type="match status" value="1"/>
</dbReference>
<feature type="compositionally biased region" description="Basic residues" evidence="5">
    <location>
        <begin position="117"/>
        <end position="126"/>
    </location>
</feature>
<reference evidence="6" key="1">
    <citation type="submission" date="2016-01" db="EMBL/GenBank/DDBJ databases">
        <title>Mitochondrial genome DNA sequence of Heterosigma akashiwo strain H93616.</title>
        <authorList>
            <person name="Ogura Y."/>
            <person name="Hayashi T."/>
            <person name="Ueki S."/>
        </authorList>
    </citation>
    <scope>NUCLEOTIDE SEQUENCE</scope>
    <source>
        <strain evidence="6">H93616</strain>
    </source>
</reference>
<dbReference type="PANTHER" id="PTHR10871:SF1">
    <property type="entry name" value="SMALL RIBOSOMAL SUBUNIT PROTEIN US13M"/>
    <property type="match status" value="1"/>
</dbReference>
<dbReference type="InterPro" id="IPR018269">
    <property type="entry name" value="Ribosomal_uS13_CS"/>
</dbReference>
<evidence type="ECO:0000256" key="5">
    <source>
        <dbReference type="SAM" id="MobiDB-lite"/>
    </source>
</evidence>
<evidence type="ECO:0000313" key="7">
    <source>
        <dbReference type="EMBL" id="BBE28047.1"/>
    </source>
</evidence>
<evidence type="ECO:0000256" key="4">
    <source>
        <dbReference type="RuleBase" id="RU003830"/>
    </source>
</evidence>
<dbReference type="SUPFAM" id="SSF46946">
    <property type="entry name" value="S13-like H2TH domain"/>
    <property type="match status" value="1"/>
</dbReference>
<keyword evidence="2 4" id="KW-0689">Ribosomal protein</keyword>
<proteinExistence type="inferred from homology"/>
<accession>A0A1D8GXI8</accession>
<dbReference type="Gene3D" id="1.10.8.50">
    <property type="match status" value="1"/>
</dbReference>
<feature type="region of interest" description="Disordered" evidence="5">
    <location>
        <begin position="91"/>
        <end position="126"/>
    </location>
</feature>
<protein>
    <submittedName>
        <fullName evidence="7">Ribosomal protein S13</fullName>
    </submittedName>
    <submittedName>
        <fullName evidence="6">Ribosomal protein small subunit 13</fullName>
    </submittedName>
</protein>
<dbReference type="GO" id="GO:0015935">
    <property type="term" value="C:small ribosomal subunit"/>
    <property type="evidence" value="ECO:0007669"/>
    <property type="project" value="TreeGrafter"/>
</dbReference>
<organism evidence="6">
    <name type="scientific">Heterosigma akashiwo</name>
    <name type="common">Chromophytic alga</name>
    <name type="synonym">Heterosigma carterae</name>
    <dbReference type="NCBI Taxonomy" id="2829"/>
    <lineage>
        <taxon>Eukaryota</taxon>
        <taxon>Sar</taxon>
        <taxon>Stramenopiles</taxon>
        <taxon>Ochrophyta</taxon>
        <taxon>Raphidophyceae</taxon>
        <taxon>Chattonellales</taxon>
        <taxon>Chattonellaceae</taxon>
        <taxon>Heterosigma</taxon>
    </lineage>
</organism>
<dbReference type="EMBL" id="LC384961">
    <property type="protein sequence ID" value="BBE28047.1"/>
    <property type="molecule type" value="Genomic_DNA"/>
</dbReference>
<dbReference type="InterPro" id="IPR001892">
    <property type="entry name" value="Ribosomal_uS13"/>
</dbReference>
<keyword evidence="3 4" id="KW-0687">Ribonucleoprotein</keyword>
<comment type="similarity">
    <text evidence="1 4">Belongs to the universal ribosomal protein uS13 family.</text>
</comment>
<dbReference type="InterPro" id="IPR027437">
    <property type="entry name" value="Rbsml_uS13_C"/>
</dbReference>
<evidence type="ECO:0000313" key="6">
    <source>
        <dbReference type="EMBL" id="AOT84803.1"/>
    </source>
</evidence>
<dbReference type="PROSITE" id="PS50159">
    <property type="entry name" value="RIBOSOMAL_S13_2"/>
    <property type="match status" value="1"/>
</dbReference>
<dbReference type="AlphaFoldDB" id="A0A1D8GXI8"/>
<dbReference type="Gene3D" id="4.10.910.10">
    <property type="entry name" value="30s ribosomal protein s13, domain 2"/>
    <property type="match status" value="1"/>
</dbReference>
<keyword evidence="6" id="KW-0496">Mitochondrion</keyword>
<gene>
    <name evidence="6" type="primary">rps13</name>
</gene>
<name>A0A1D8GXI8_HETAK</name>
<evidence type="ECO:0000256" key="1">
    <source>
        <dbReference type="ARBA" id="ARBA00008080"/>
    </source>
</evidence>
<dbReference type="InterPro" id="IPR010979">
    <property type="entry name" value="Ribosomal_uS13-like_H2TH"/>
</dbReference>
<evidence type="ECO:0000256" key="3">
    <source>
        <dbReference type="ARBA" id="ARBA00023274"/>
    </source>
</evidence>
<dbReference type="GO" id="GO:0006412">
    <property type="term" value="P:translation"/>
    <property type="evidence" value="ECO:0007669"/>
    <property type="project" value="InterPro"/>
</dbReference>